<feature type="transmembrane region" description="Helical" evidence="8">
    <location>
        <begin position="260"/>
        <end position="282"/>
    </location>
</feature>
<keyword evidence="7 8" id="KW-0472">Membrane</keyword>
<feature type="transmembrane region" description="Helical" evidence="8">
    <location>
        <begin position="98"/>
        <end position="116"/>
    </location>
</feature>
<proteinExistence type="predicted"/>
<keyword evidence="10" id="KW-1185">Reference proteome</keyword>
<dbReference type="InterPro" id="IPR019127">
    <property type="entry name" value="Exosortase"/>
</dbReference>
<dbReference type="InterPro" id="IPR026392">
    <property type="entry name" value="Exo/Archaeosortase_dom"/>
</dbReference>
<evidence type="ECO:0000256" key="5">
    <source>
        <dbReference type="ARBA" id="ARBA00022801"/>
    </source>
</evidence>
<dbReference type="NCBIfam" id="TIGR04125">
    <property type="entry name" value="exosort_PGF_TRM"/>
    <property type="match status" value="1"/>
</dbReference>
<dbReference type="Proteomes" id="UP001596406">
    <property type="component" value="Unassembled WGS sequence"/>
</dbReference>
<dbReference type="NCBIfam" id="TIGR04178">
    <property type="entry name" value="exo_archaeo"/>
    <property type="match status" value="1"/>
</dbReference>
<sequence>MFGPLLSALEWAHRFADPLAWLVVAAFLGGALLEAADRDARLRPLPLAYVGLLAATTAAVVAFDWSAFLTPALLSLLAVGGATLAWTRGADGARYLSVGAWVLFGVFWLTLVHHFAVTQRSIVEGIGAVVAVPGSLYAGYLLANGRDSLFVLSRAVAAMGLVVLPVESLFVVRAFLIETVTAQTAFLMELLGQTQPADFTVESGTVVGREDLQSTFVFWDGDHRITYTILLACTGVGSMSIFVGAIAAVRAPLSRKFKAFAVSIPVIYALNLVRNVFISLTFGQQRLHVFPDLVLSLFAAEDPYRVSYFVADRILAQSLSVVALVAITYLVVRELPEVFVIIEDALFMLTGKEYELADSFDDDDRRRRPPRGVTNDD</sequence>
<evidence type="ECO:0000256" key="1">
    <source>
        <dbReference type="ARBA" id="ARBA00004651"/>
    </source>
</evidence>
<feature type="transmembrane region" description="Helical" evidence="8">
    <location>
        <begin position="69"/>
        <end position="86"/>
    </location>
</feature>
<accession>A0ABD5U637</accession>
<feature type="transmembrane region" description="Helical" evidence="8">
    <location>
        <begin position="45"/>
        <end position="63"/>
    </location>
</feature>
<feature type="transmembrane region" description="Helical" evidence="8">
    <location>
        <begin position="122"/>
        <end position="143"/>
    </location>
</feature>
<reference evidence="9 10" key="1">
    <citation type="journal article" date="2019" name="Int. J. Syst. Evol. Microbiol.">
        <title>The Global Catalogue of Microorganisms (GCM) 10K type strain sequencing project: providing services to taxonomists for standard genome sequencing and annotation.</title>
        <authorList>
            <consortium name="The Broad Institute Genomics Platform"/>
            <consortium name="The Broad Institute Genome Sequencing Center for Infectious Disease"/>
            <person name="Wu L."/>
            <person name="Ma J."/>
        </authorList>
    </citation>
    <scope>NUCLEOTIDE SEQUENCE [LARGE SCALE GENOMIC DNA]</scope>
    <source>
        <strain evidence="9 10">PSRA2</strain>
    </source>
</reference>
<evidence type="ECO:0000256" key="3">
    <source>
        <dbReference type="ARBA" id="ARBA00022670"/>
    </source>
</evidence>
<comment type="caution">
    <text evidence="9">The sequence shown here is derived from an EMBL/GenBank/DDBJ whole genome shotgun (WGS) entry which is preliminary data.</text>
</comment>
<dbReference type="GO" id="GO:0005886">
    <property type="term" value="C:plasma membrane"/>
    <property type="evidence" value="ECO:0007669"/>
    <property type="project" value="UniProtKB-SubCell"/>
</dbReference>
<evidence type="ECO:0000256" key="7">
    <source>
        <dbReference type="ARBA" id="ARBA00023136"/>
    </source>
</evidence>
<protein>
    <submittedName>
        <fullName evidence="9">Archaeosortase A</fullName>
        <ecNumber evidence="9">3.4.22.-</ecNumber>
    </submittedName>
</protein>
<dbReference type="EC" id="3.4.22.-" evidence="9"/>
<dbReference type="RefSeq" id="WP_304447704.1">
    <property type="nucleotide sequence ID" value="NZ_JARRAH010000001.1"/>
</dbReference>
<comment type="subcellular location">
    <subcellularLocation>
        <location evidence="1">Cell membrane</location>
        <topology evidence="1">Multi-pass membrane protein</topology>
    </subcellularLocation>
</comment>
<gene>
    <name evidence="9" type="primary">artA</name>
    <name evidence="9" type="ORF">ACFQHK_05755</name>
</gene>
<dbReference type="InterPro" id="IPR014522">
    <property type="entry name" value="ArtA"/>
</dbReference>
<evidence type="ECO:0000256" key="8">
    <source>
        <dbReference type="SAM" id="Phobius"/>
    </source>
</evidence>
<organism evidence="9 10">
    <name type="scientific">Halomarina ordinaria</name>
    <dbReference type="NCBI Taxonomy" id="3033939"/>
    <lineage>
        <taxon>Archaea</taxon>
        <taxon>Methanobacteriati</taxon>
        <taxon>Methanobacteriota</taxon>
        <taxon>Stenosarchaea group</taxon>
        <taxon>Halobacteria</taxon>
        <taxon>Halobacteriales</taxon>
        <taxon>Natronomonadaceae</taxon>
        <taxon>Halomarina</taxon>
    </lineage>
</organism>
<dbReference type="Pfam" id="PF09721">
    <property type="entry name" value="Exosortase_EpsH"/>
    <property type="match status" value="1"/>
</dbReference>
<dbReference type="GO" id="GO:0008233">
    <property type="term" value="F:peptidase activity"/>
    <property type="evidence" value="ECO:0007669"/>
    <property type="project" value="UniProtKB-KW"/>
</dbReference>
<name>A0ABD5U637_9EURY</name>
<keyword evidence="2" id="KW-1003">Cell membrane</keyword>
<feature type="transmembrane region" description="Helical" evidence="8">
    <location>
        <begin position="225"/>
        <end position="248"/>
    </location>
</feature>
<dbReference type="EMBL" id="JBHSXM010000001">
    <property type="protein sequence ID" value="MFC6836010.1"/>
    <property type="molecule type" value="Genomic_DNA"/>
</dbReference>
<evidence type="ECO:0000313" key="10">
    <source>
        <dbReference type="Proteomes" id="UP001596406"/>
    </source>
</evidence>
<dbReference type="AlphaFoldDB" id="A0ABD5U637"/>
<feature type="transmembrane region" description="Helical" evidence="8">
    <location>
        <begin position="155"/>
        <end position="176"/>
    </location>
</feature>
<feature type="transmembrane region" description="Helical" evidence="8">
    <location>
        <begin position="15"/>
        <end position="33"/>
    </location>
</feature>
<keyword evidence="6 8" id="KW-1133">Transmembrane helix</keyword>
<dbReference type="GO" id="GO:0006508">
    <property type="term" value="P:proteolysis"/>
    <property type="evidence" value="ECO:0007669"/>
    <property type="project" value="UniProtKB-KW"/>
</dbReference>
<keyword evidence="4 8" id="KW-0812">Transmembrane</keyword>
<evidence type="ECO:0000256" key="4">
    <source>
        <dbReference type="ARBA" id="ARBA00022692"/>
    </source>
</evidence>
<evidence type="ECO:0000256" key="2">
    <source>
        <dbReference type="ARBA" id="ARBA00022475"/>
    </source>
</evidence>
<evidence type="ECO:0000256" key="6">
    <source>
        <dbReference type="ARBA" id="ARBA00022989"/>
    </source>
</evidence>
<feature type="transmembrane region" description="Helical" evidence="8">
    <location>
        <begin position="314"/>
        <end position="332"/>
    </location>
</feature>
<evidence type="ECO:0000313" key="9">
    <source>
        <dbReference type="EMBL" id="MFC6836010.1"/>
    </source>
</evidence>
<keyword evidence="3" id="KW-0645">Protease</keyword>
<keyword evidence="5 9" id="KW-0378">Hydrolase</keyword>